<accession>A0ACB7PHU3</accession>
<proteinExistence type="predicted"/>
<keyword evidence="2" id="KW-1185">Reference proteome</keyword>
<organism evidence="1 2">
    <name type="scientific">Chaetomium tenue</name>
    <dbReference type="NCBI Taxonomy" id="1854479"/>
    <lineage>
        <taxon>Eukaryota</taxon>
        <taxon>Fungi</taxon>
        <taxon>Dikarya</taxon>
        <taxon>Ascomycota</taxon>
        <taxon>Pezizomycotina</taxon>
        <taxon>Sordariomycetes</taxon>
        <taxon>Sordariomycetidae</taxon>
        <taxon>Sordariales</taxon>
        <taxon>Chaetomiaceae</taxon>
        <taxon>Chaetomium</taxon>
    </lineage>
</organism>
<comment type="caution">
    <text evidence="1">The sequence shown here is derived from an EMBL/GenBank/DDBJ whole genome shotgun (WGS) entry which is preliminary data.</text>
</comment>
<gene>
    <name evidence="1" type="ORF">F5144DRAFT_510292</name>
</gene>
<protein>
    <submittedName>
        <fullName evidence="1">Uncharacterized protein</fullName>
    </submittedName>
</protein>
<reference evidence="1 2" key="1">
    <citation type="journal article" date="2021" name="Nat. Commun.">
        <title>Genetic determinants of endophytism in the Arabidopsis root mycobiome.</title>
        <authorList>
            <person name="Mesny F."/>
            <person name="Miyauchi S."/>
            <person name="Thiergart T."/>
            <person name="Pickel B."/>
            <person name="Atanasova L."/>
            <person name="Karlsson M."/>
            <person name="Huettel B."/>
            <person name="Barry K.W."/>
            <person name="Haridas S."/>
            <person name="Chen C."/>
            <person name="Bauer D."/>
            <person name="Andreopoulos W."/>
            <person name="Pangilinan J."/>
            <person name="LaButti K."/>
            <person name="Riley R."/>
            <person name="Lipzen A."/>
            <person name="Clum A."/>
            <person name="Drula E."/>
            <person name="Henrissat B."/>
            <person name="Kohler A."/>
            <person name="Grigoriev I.V."/>
            <person name="Martin F.M."/>
            <person name="Hacquard S."/>
        </authorList>
    </citation>
    <scope>NUCLEOTIDE SEQUENCE [LARGE SCALE GENOMIC DNA]</scope>
    <source>
        <strain evidence="1 2">MPI-SDFR-AT-0079</strain>
    </source>
</reference>
<name>A0ACB7PHU3_9PEZI</name>
<sequence length="4922" mass="537250">MNNTLPKLRPPITQLRPLHSLQQPSNQESERPRLREEGYLENGIHLVHWSSPLEPKPDKETAIKAFVRLVGRIVVLEVGEEYCIEDAERGGFILAHSAGQVHEEADSSFVDCPVGQDIPTDFSIGEGKVLQLHIDAATRQVRLTAQANVVPVVALEALGRMLDDLIVGLQQGQNAPVGWTKPSVLNLPPKPRPLDLFSEEPASSVNQKHEDPRIEEARQALLHGWFEQRVAETPERIAVDFLVDLETGKRTQYTYQNIENAANALAAALVLTPAKSQSRTQSSVKTVAALMGPCPELYTSYLAALKAGMAFCPIPVDAPRERQDALIADLKPAALLVVAPQQGHLPQSSSSFTPIPKIDVAPYLASCDSKSERPPLSTSPAIAETDVAYILYTSGTTGTPKGVAVSHISASCTISALSKHFRLVPPTSSSSEPIRWYQGAAPTFDISLFEIFWTLSTGSTLCCAPRECTLQDIDKVLRVMEADMTNITPSFASLLDPSSIRGLMVGGETLNTRLLQDFARHNPPVGDTNDDHAQNKPHGIFNGYGPTETAIYCIAQAHVPATQRGSVIGTPLATCGCLIVNAQTTNTLEPVPMGAVGELVITGPQVSNVGYLNRPDETAAAFFDDARWGRAYRTGDRARVVWGPDDEPLVEFLGRMSDDQVKLSGRRVELGEVESVLASRVDGIRETMACVWKGQSSEAGSERVVSLVVLEPRGGLDFELVHQRCLEVAQRHLPDYMRPFKILLVDALPRSASGKLDRKRASLYVREVLKDSSGPGGMGLVEDDTQDSVGRLDDPKDAMLEKELIDMVFEILTDGNSSGTTVTITAATPLGQAGMDSLRAMRLLRDIRKRWPSSGSTNYQHARLQPPLASLLDSGASIRSVFFPPPVEVDTRAKLNGDIRHQLADFSSRYVPEALDKLNLANPADIEMVLPTTCTQSQLAVSFAMDSSNYISHSVLKLRSDISIERLIEAVEGVISEQAIYRCAILPCDDPLSPFSQVILTPEAWRRFVNDQNRVVHTGASTSQLAGDVKPWLDLAEANISLDSQRLYHIQIIEPDGNSDLDLASAGLLVISMAHCICDGASLEVLMSDISRRYRGLEPLQRQGISDAVFEWASNKNTDTDELWQESLKGWESEAFGSLSGDNVNPSTADTNRRHGMVEYASDLPWQVLECKSRTLGTSPLSILQASWALLLNLFSESDTGDVVFGSIISGHDISAHAPTFSVVPCRVALPEAQTINELVSSVAAHSRFAQSYRHTSFGIFKTRPYNTALALQAYIPADSPSKGGIREIVPTLWTEIQNPAIRYDFPVFVEIFPTNPHTQSRNGQTDKMTFKLTYSEDALSECAATCIVKQFGALVEVMLDSSRDDPVQGLPARLPMDLLSAEGTIPIPAENKQRHVRAELLHSQFEDQATSTPDLLALSFYISLDSPPIELTYAALDARANGLANILREENVDVIPICLQRSVELYVAILAILKTGSAWCPIDETSPVQRRTSLIARTQSKLLLTTTESLHLVEPCLSHQSLEGVRVILLDKYADQKSPVRASPRDGILSSQNLSGQDLAYLLWTSGTTGEPKGVMIQHSAAAQAMRDLQIRVEHDEKAGQVRTLQLSAYSFDVFVQDLFYTWGIAGSVITGTRELVLGTFVEFIWKSCPTHAHLTPSFGASIHVDELRGSTLQYVTFIGEKLTESVAEAWAAPEITTRAYNTYGPAENAVVSTMRRFYGKSRDRAKAANVGFPLGPCTAYVVREVEVAQTKQKRWELVPRYGIGELALGGAQVAKGYLSNEAKTAKSFIQGVPGIDERIYLTGDVARLNDHGFEFLGRNDDLVKITGIRIELSEISAACASVKDEHAAVEHVETLHLPRPGAGDSNNKVIVTFVSVKKDIVDGRQIRTQVFQRARDLLPAYMVPGHVVVLDTTMPRTASNKVDRKALQEIYQKSDLKVLAGREGNDSGRSPSDGGETKPQWTEDQLPILRIIAEEFKVAVEPLSPGDSLAGLGFSSLQVTKLAWSLKRRLGCAVGVLALMRCQSLGELVEVILSKLPGQKVISQPPNGTAPTKPTPEISWLASVKDALTKEIRGDMRPHDTLYVVPATPIQESLIAETMLEPRAYWAHRVFDLGHLGKVDGVRLKEAWTEATRKFDILRTIFIPLTQLEVEHTGENTGVVTWARQQGIRSTILQLVRGEPTVFWTCLSGDEDRDLARWGEKLQMELAPTTTVRPPWSVTFDDRDSKVMLSMHHALYDNVSAEILLDTIAKLYQGQGGNVHGGDVPVPLARGMELGLLPTPHQRDEAASLWDSHLASTREAVGALNAPFPDLTQSRQKQPRRILLSRKPISSFLLTSGSAAAPKSPDFPTLFKSAFGCVLSSYLELKAVVLGQTTSQRILHPDLAQVMGPAMATLPVLVRADAHSAQELWSSMARDSSNLSRTMHNLHPVDIKRILNKGSENNNAPFPGFFVYHPAPGSDGDAEGNIAQQMFRGEEQALSLNVEHPLALNVFEHDGTMELTGDGSRISQAQLDLMLSQIIDQAKAMLELPQLPLHLLPNGMDRALVSISGKADTVEDISAVDPTDKVSQHALKHPEWVAVEELTLSPSDEGDCNEITTRSMTYAQLDRLANAIASSLASHKADLQPDDVVALYLSRDIKSLAATLAIFRAGYVYLPVDEDLPPARKQLLIRDAKAKLIIATEELARDLELNLDNDPPALLLPDGDNAVEMMLSWPVSHHQRHTKAGHGGYLLYTSGSTGRPKGVRVSNSNLRHFISAFSARLIESSPATASLGGTGKYLNLTSRAFDPHLTQLFVPWHLGYSVVIGGDRTVMLGSLQQVINERSVTHFGSVPSVLTQLGLRPEDMPSVLAVTTGGEKASSELLDMWTKGGQEKLEGEHSGAVLFNFYGPTEVTIGCLGHAVNAHSNARNLGLPLQGLEAFLLCPGTGEEQVIARRGQPGELCIAGPQVSMGYLDRPDENAKSFQTTLLLGGGPRRMYRTGDVMRMMHDDTLEFLGRADQQAKIRGQRLELDEVVHFLRKAAVGEGDLDFAAAVVASGNGESNQKQQQLFGFMARRARNPPKVCTNAEVELLKDQGQEWTALLERIEQKCEAELPAFMVPTMLSVSKIPYLAASGKVDTKLLAKLANDFFASQTDQQGPAVYATTTSPGSILNDGELAVIAAVEEAVGNKLHSATATSSIHRLGIDSLSAVHLVSLLRRRGFSKLKMVDILSSSCTVRSIARLADRRLNGSAPRHGASSSTPADQQAPEMTQRDVEAFSAADLGPLPTQLSESQIEAVLPCLPLQSALVARSLSWWLRAKSAGNGDGDEDKTPVDVPYVAQFHYRLSRGTDAGRWKKVAEEVVASEAMLRTCFVQREHDGQIFQVVLRPPPVSPFNCEENAAGIVAEMSTRPPIRFRMQEMGDSGETIVSLKIHHALFDGVAIDLLRKKLEQAYHEQHPTEPPCSNRSLDVLRGISSSCYLSGKQLESTRRSWQTKLRGVRQCRVGTENNNNNDCMVRSTRCLDYTISALKSKLRAPSQQSGAPISMSTAFQLATALCLAQLTRQTSVVYGFVMSLRPLLAHIIDGTEEFIGPCLNTLVQTLSFQGTDEPLPGLAQRVHEAHAAACLGTLPFANVEQVQRWAGSEERLFDSLLSINLIPADDATENGDKPEPGPGRMSALRTQSKSDMALAIDVDLHADGKILLTLSSAGALNETQLDEVGRLFAEVVFSAAEENARVGQFLPGQQWCATEDAVVPNGHHAPIDVEPSSGLADEGYQQALASVRTAACRLLRLKPSDIPDNAKATSLYQLGLDSITVIPFVKLISKLESIWLSPDAVIRARTIQNTARLVQDMKTKQSTKPNGNTTKPSTNTRNDKPVNGMSDEDSYDATLQRFAKDLLFAATPLQESMLSASLAIADKAYTYTHTIQLSEEALAADTPTLDTFFAAVRDTVQACEILRTRFIFTHDDDAPWVGVVSPAEQSNLVHWEVVEGGLPGRVQLRIHHALYDAASIRAVWRILGENYARRLQGRDEIGGQEAVRSHLFRPFARTVALAQRASVAFWGKLVQGYSYTPLHFPDGSLQASSAFHFALSEQELSFLQARCRSLSVTTKAALQLAWVKVLCGSLYGQADVVYGEVISTDGGFDGRADGDAVVVGPTINTVPMRVKLAGDRGAPVSVAEALVRVQQLNDDARGPVAMGSLRKIQALWRSSSPNREHLPAALFQSLFVFDGVVDAASTDSDGSAKPLFNNGAQTQTQSGEEESDDGPAYDDTPVIVGFRVQNGTLRGKLRAKMTGEDVGTLGSRLEAALRWILSCEVSDPALDIGHLDILRKKDSDLDSRAADNRVSHSERNGSNSAMAAAVLDLVKKVLGTRCRGKDIGYNTRLVNIGLDSILAIRLSMLLRKQMGINVSVFDISKGANIHDIVEKVTLTREVMVQKPRQQPLAQGEDELKDLVANELGLPKDQIMSVLPVLPGQRVHLEQWLHNGKRFFAPPWVYRVVGGSLDAKNVASCWADLCRVHGALRTTFVWAGKATGVVQVTLGEQWTGEDRFSVLQGTSKPIETLIDEHVEEGNPRPSDLRVPPVSLSFLEASDGQAVVLRVHHALYDAWSIKMIVKDLNELLSLGKTLDTRAPFEEVIRQIRDFRQPDTEDLYWKHHLSHAQDTVLRGRAQTESDEPASTHDDSPLGSHFKASYPAVVPQNTIRAFWQTENGARISAAIVLAYARTLGHFTQRSRPTFGLNHASRSLSSVDGAQTLDLTAASVPTLTVTPFCIDLGSSNQRSGASSSFVEGQGQLLDFVQDHLAQLSRFAQSDGWQRYRPRFNAYLNIVSAQDNTAAFEDEDDKSAGEVVLRRHRLGEPLASDYFTVTAPSSSMVSTIEGLDTGHLCPHQLFFNVIVRQGQDVSVAVSGDERLCGGGLAMATQLVSFFASELIKIMEGACTN</sequence>
<evidence type="ECO:0000313" key="2">
    <source>
        <dbReference type="Proteomes" id="UP000724584"/>
    </source>
</evidence>
<dbReference type="EMBL" id="JAGIZQ010000003">
    <property type="protein sequence ID" value="KAH6637235.1"/>
    <property type="molecule type" value="Genomic_DNA"/>
</dbReference>
<evidence type="ECO:0000313" key="1">
    <source>
        <dbReference type="EMBL" id="KAH6637235.1"/>
    </source>
</evidence>
<dbReference type="Proteomes" id="UP000724584">
    <property type="component" value="Unassembled WGS sequence"/>
</dbReference>